<proteinExistence type="predicted"/>
<sequence>MMITTPVGQPLRCGGCGSRLRIEVVVRALIFDHLHEAPPAIVQGRVNLSRCAIDGYIGRIWPGLLVYDRQRRRSILVVANLEDARDIDATLLEILRLVEAQSGEDLASEVRDRLVLVADYEELTHLLSCEGPAFESELAACKDYERRRAIEDDPERARQFVDDLLNGRGLLLIMGREARPPLLQLIAAEMERQAADAEASEQRRLVLRRSLRTMEPMLQNPHSEPTIRPSAFHADQDRDERAGNLGRLSRELESFVAEQAALLPHRIGDEAAHDELHRALRLLHSHPSVTDWSPSDEAKRERHLESANELIADLVRRMPAIRWQEAPGESGEGQILDVSQAALRALGGDRSLQIAIAEAGATYLEQAGLEEAALAAISFLSPIAAAFGEAEARVCVGHLAAKLCERRGNKPLAMAARAHGLSALYSAAVRQIHSHVLVFLAIDWQALGRWAATKGWTYLAALCAGESAEMCEHAGRMDGALQSRIDAMVELLSMGSDHVERQEVNALREEVDRYAAANPSTDVNVLRRRVRNVSGSHAVAASEKPEIRFFSAGSHEDALFYLPKVVSLSEDGTASGWGRTPAEAQVQPNTIVVTARASPHSPEDVPEVRALVFVDVLWARDFLESADLAAADGDWEAWFASYGNLLDTIESLWARQAGLLSPYLCAAMHQQARLLKVPREIMQQPHMLWREARMVAKALLLRGLRPEQSPEFLKRAQALAATDLAAIPHGDGLYATQFTIECAEVLECAGLHAAAGDVYLQAASRAWLAHQSQVHAGIQSDIRAGLLRSRALYRAARAMAKMYFDREGARFEDIARCLELVEMIKVQATRKTAMPAMDPEAPLQLGELLLPFQKLASAFPADSALLVLSLMQETELNSGFWLWALVFPGKEGKTVLRRYQLDEVYQQHRKVLDSLARDRATVIDAPLAEAPGLLQAHRAKTDSALAGLADLLLPPGTGALLADFGVSQLYLLPEAYLFDVPWAALPIQCGETRKPLHQWGRDGRLRINVLPSWSSCLPREARASRAGPPQALGWSYITRPRWRSLEPIHGAQGPFQRLLGKLGDHLPELSMDTGRTGDTVGEIVGGLRRSRLFVFFGHGDADESTGVRLIADDGAIDTAVIEAASKATGLHCEAALLMACGSLINSRPPHANHREISGIHVAVLQAGARYIVGSSMPMIPAVALRVLEILLDPSHAEQTFDHRLAAAYDALSRDQLLSHPVFWGHIAGFGDGSFTVLDSKERHE</sequence>
<dbReference type="Proteomes" id="UP001367030">
    <property type="component" value="Unassembled WGS sequence"/>
</dbReference>
<feature type="region of interest" description="Disordered" evidence="1">
    <location>
        <begin position="218"/>
        <end position="238"/>
    </location>
</feature>
<name>A0ABU8XGI8_9BURK</name>
<evidence type="ECO:0000313" key="2">
    <source>
        <dbReference type="EMBL" id="MEJ8858651.1"/>
    </source>
</evidence>
<protein>
    <recommendedName>
        <fullName evidence="4">CHAT domain-containing protein</fullName>
    </recommendedName>
</protein>
<dbReference type="EMBL" id="JBBKZS010000018">
    <property type="protein sequence ID" value="MEJ8858651.1"/>
    <property type="molecule type" value="Genomic_DNA"/>
</dbReference>
<dbReference type="RefSeq" id="WP_340338711.1">
    <property type="nucleotide sequence ID" value="NZ_JBBKZS010000018.1"/>
</dbReference>
<keyword evidence="3" id="KW-1185">Reference proteome</keyword>
<accession>A0ABU8XGI8</accession>
<evidence type="ECO:0008006" key="4">
    <source>
        <dbReference type="Google" id="ProtNLM"/>
    </source>
</evidence>
<organism evidence="2 3">
    <name type="scientific">Variovorax robiniae</name>
    <dbReference type="NCBI Taxonomy" id="1836199"/>
    <lineage>
        <taxon>Bacteria</taxon>
        <taxon>Pseudomonadati</taxon>
        <taxon>Pseudomonadota</taxon>
        <taxon>Betaproteobacteria</taxon>
        <taxon>Burkholderiales</taxon>
        <taxon>Comamonadaceae</taxon>
        <taxon>Variovorax</taxon>
    </lineage>
</organism>
<reference evidence="2 3" key="1">
    <citation type="submission" date="2024-03" db="EMBL/GenBank/DDBJ databases">
        <title>Novel species of the genus Variovorax.</title>
        <authorList>
            <person name="Liu Q."/>
            <person name="Xin Y.-H."/>
        </authorList>
    </citation>
    <scope>NUCLEOTIDE SEQUENCE [LARGE SCALE GENOMIC DNA]</scope>
    <source>
        <strain evidence="2 3">KACC 18901</strain>
    </source>
</reference>
<evidence type="ECO:0000256" key="1">
    <source>
        <dbReference type="SAM" id="MobiDB-lite"/>
    </source>
</evidence>
<gene>
    <name evidence="2" type="ORF">WKW79_29040</name>
</gene>
<comment type="caution">
    <text evidence="2">The sequence shown here is derived from an EMBL/GenBank/DDBJ whole genome shotgun (WGS) entry which is preliminary data.</text>
</comment>
<evidence type="ECO:0000313" key="3">
    <source>
        <dbReference type="Proteomes" id="UP001367030"/>
    </source>
</evidence>